<evidence type="ECO:0000313" key="3">
    <source>
        <dbReference type="EMBL" id="TWU74617.1"/>
    </source>
</evidence>
<sequence>MADAAPDGFETRALSREEDDLPASLLKLVDAMEDVAGGFGVVPRSLKSTLQDEGNTDRPVPRFLEHKFVRPGGKIITTSRFLPTYLPNNIKGQVVDFCICVMPRPISSNEPPLEGTQPLARIVEERTRKLRYNLAGDTINLTNFAPLAKRPISVCIETKRPKTAISDGKMQMGAWQYAHWKQLRYMVHGWNCSDEETAEEQAISEVEEEEARRKQAEDEVERRLSMFPFLPSILVNGEQWTNAASTRDGDRTVLWHENEFGKTARPLGVWQGVLDREGASTMVPERAQEIDGKISEGAHRDWYSLITSATI</sequence>
<evidence type="ECO:0000313" key="4">
    <source>
        <dbReference type="Proteomes" id="UP000317257"/>
    </source>
</evidence>
<feature type="coiled-coil region" evidence="1">
    <location>
        <begin position="199"/>
        <end position="226"/>
    </location>
</feature>
<gene>
    <name evidence="3" type="ORF">ED733_001765</name>
</gene>
<comment type="caution">
    <text evidence="3">The sequence shown here is derived from an EMBL/GenBank/DDBJ whole genome shotgun (WGS) entry which is preliminary data.</text>
</comment>
<proteinExistence type="predicted"/>
<dbReference type="EMBL" id="SBHS01000010">
    <property type="protein sequence ID" value="TWU74617.1"/>
    <property type="molecule type" value="Genomic_DNA"/>
</dbReference>
<dbReference type="AlphaFoldDB" id="A0A5C6GC76"/>
<keyword evidence="1" id="KW-0175">Coiled coil</keyword>
<dbReference type="Pfam" id="PF20516">
    <property type="entry name" value="PDDEXK_12"/>
    <property type="match status" value="1"/>
</dbReference>
<protein>
    <recommendedName>
        <fullName evidence="2">PD-(D/E)XK nuclease-like domain-containing protein</fullName>
    </recommendedName>
</protein>
<reference evidence="4" key="1">
    <citation type="submission" date="2018-12" db="EMBL/GenBank/DDBJ databases">
        <title>The complete genome of Metarhizium rileyi, a key fungal pathogen of Lepidoptera.</title>
        <authorList>
            <person name="Binneck E."/>
            <person name="Lastra C.C.L."/>
            <person name="Sosa-Gomez D.R."/>
        </authorList>
    </citation>
    <scope>NUCLEOTIDE SEQUENCE [LARGE SCALE GENOMIC DNA]</scope>
    <source>
        <strain evidence="4">Cep018-CH2</strain>
    </source>
</reference>
<organism evidence="3 4">
    <name type="scientific">Metarhizium rileyi (strain RCEF 4871)</name>
    <name type="common">Nomuraea rileyi</name>
    <dbReference type="NCBI Taxonomy" id="1649241"/>
    <lineage>
        <taxon>Eukaryota</taxon>
        <taxon>Fungi</taxon>
        <taxon>Dikarya</taxon>
        <taxon>Ascomycota</taxon>
        <taxon>Pezizomycotina</taxon>
        <taxon>Sordariomycetes</taxon>
        <taxon>Hypocreomycetidae</taxon>
        <taxon>Hypocreales</taxon>
        <taxon>Clavicipitaceae</taxon>
        <taxon>Metarhizium</taxon>
    </lineage>
</organism>
<name>A0A5C6GC76_METRR</name>
<dbReference type="InterPro" id="IPR046797">
    <property type="entry name" value="PDDEXK_12"/>
</dbReference>
<feature type="domain" description="PD-(D/E)XK nuclease-like" evidence="2">
    <location>
        <begin position="75"/>
        <end position="271"/>
    </location>
</feature>
<evidence type="ECO:0000256" key="1">
    <source>
        <dbReference type="SAM" id="Coils"/>
    </source>
</evidence>
<accession>A0A5C6GC76</accession>
<dbReference type="Proteomes" id="UP000317257">
    <property type="component" value="Unassembled WGS sequence"/>
</dbReference>
<evidence type="ECO:0000259" key="2">
    <source>
        <dbReference type="Pfam" id="PF20516"/>
    </source>
</evidence>